<gene>
    <name evidence="2" type="ORF">Tco_0990811</name>
</gene>
<evidence type="ECO:0000313" key="2">
    <source>
        <dbReference type="EMBL" id="GJT55757.1"/>
    </source>
</evidence>
<protein>
    <submittedName>
        <fullName evidence="2">Uncharacterized protein</fullName>
    </submittedName>
</protein>
<dbReference type="EMBL" id="BQNB010016785">
    <property type="protein sequence ID" value="GJT55757.1"/>
    <property type="molecule type" value="Genomic_DNA"/>
</dbReference>
<reference evidence="2" key="2">
    <citation type="submission" date="2022-01" db="EMBL/GenBank/DDBJ databases">
        <authorList>
            <person name="Yamashiro T."/>
            <person name="Shiraishi A."/>
            <person name="Satake H."/>
            <person name="Nakayama K."/>
        </authorList>
    </citation>
    <scope>NUCLEOTIDE SEQUENCE</scope>
</reference>
<dbReference type="Proteomes" id="UP001151760">
    <property type="component" value="Unassembled WGS sequence"/>
</dbReference>
<evidence type="ECO:0000256" key="1">
    <source>
        <dbReference type="SAM" id="Phobius"/>
    </source>
</evidence>
<keyword evidence="1" id="KW-0472">Membrane</keyword>
<comment type="caution">
    <text evidence="2">The sequence shown here is derived from an EMBL/GenBank/DDBJ whole genome shotgun (WGS) entry which is preliminary data.</text>
</comment>
<feature type="transmembrane region" description="Helical" evidence="1">
    <location>
        <begin position="7"/>
        <end position="25"/>
    </location>
</feature>
<keyword evidence="1" id="KW-0812">Transmembrane</keyword>
<keyword evidence="3" id="KW-1185">Reference proteome</keyword>
<organism evidence="2 3">
    <name type="scientific">Tanacetum coccineum</name>
    <dbReference type="NCBI Taxonomy" id="301880"/>
    <lineage>
        <taxon>Eukaryota</taxon>
        <taxon>Viridiplantae</taxon>
        <taxon>Streptophyta</taxon>
        <taxon>Embryophyta</taxon>
        <taxon>Tracheophyta</taxon>
        <taxon>Spermatophyta</taxon>
        <taxon>Magnoliopsida</taxon>
        <taxon>eudicotyledons</taxon>
        <taxon>Gunneridae</taxon>
        <taxon>Pentapetalae</taxon>
        <taxon>asterids</taxon>
        <taxon>campanulids</taxon>
        <taxon>Asterales</taxon>
        <taxon>Asteraceae</taxon>
        <taxon>Asteroideae</taxon>
        <taxon>Anthemideae</taxon>
        <taxon>Anthemidinae</taxon>
        <taxon>Tanacetum</taxon>
    </lineage>
</organism>
<name>A0ABQ5EXX1_9ASTR</name>
<accession>A0ABQ5EXX1</accession>
<sequence>MLHIITFVAMASAIALEIYLVYVPYEEEFQYLALILMILAPIIVLAIGVDLFWKEYILLLGEGCNKTCIFWANLKDISEDIQSEFESFLLVNLESVEGIMLLYRILELMHVHFRDISSDDKCRIAGSECKSIQNNLKCFFFWFQSTRDSSIAFSNDKSILFGNKLKIKLGLLSSDGSHDSAKSCHIQFIYKKICITLKDNLDHDSRLLMQDRVYNRR</sequence>
<evidence type="ECO:0000313" key="3">
    <source>
        <dbReference type="Proteomes" id="UP001151760"/>
    </source>
</evidence>
<reference evidence="2" key="1">
    <citation type="journal article" date="2022" name="Int. J. Mol. Sci.">
        <title>Draft Genome of Tanacetum Coccineum: Genomic Comparison of Closely Related Tanacetum-Family Plants.</title>
        <authorList>
            <person name="Yamashiro T."/>
            <person name="Shiraishi A."/>
            <person name="Nakayama K."/>
            <person name="Satake H."/>
        </authorList>
    </citation>
    <scope>NUCLEOTIDE SEQUENCE</scope>
</reference>
<keyword evidence="1" id="KW-1133">Transmembrane helix</keyword>
<feature type="transmembrane region" description="Helical" evidence="1">
    <location>
        <begin position="31"/>
        <end position="53"/>
    </location>
</feature>
<proteinExistence type="predicted"/>